<keyword evidence="5 7" id="KW-0040">ANK repeat</keyword>
<evidence type="ECO:0000256" key="5">
    <source>
        <dbReference type="ARBA" id="ARBA00023043"/>
    </source>
</evidence>
<dbReference type="AlphaFoldDB" id="A0AAW2CLJ5"/>
<dbReference type="Pfam" id="PF13962">
    <property type="entry name" value="PGG"/>
    <property type="match status" value="1"/>
</dbReference>
<dbReference type="Pfam" id="PF13637">
    <property type="entry name" value="Ank_4"/>
    <property type="match status" value="1"/>
</dbReference>
<dbReference type="InterPro" id="IPR026961">
    <property type="entry name" value="PGG_dom"/>
</dbReference>
<feature type="transmembrane region" description="Helical" evidence="9">
    <location>
        <begin position="633"/>
        <end position="664"/>
    </location>
</feature>
<dbReference type="InterPro" id="IPR002110">
    <property type="entry name" value="Ankyrin_rpt"/>
</dbReference>
<feature type="transmembrane region" description="Helical" evidence="9">
    <location>
        <begin position="670"/>
        <end position="693"/>
    </location>
</feature>
<feature type="repeat" description="ANK" evidence="7">
    <location>
        <begin position="377"/>
        <end position="398"/>
    </location>
</feature>
<dbReference type="Gene3D" id="1.25.40.20">
    <property type="entry name" value="Ankyrin repeat-containing domain"/>
    <property type="match status" value="2"/>
</dbReference>
<dbReference type="PROSITE" id="PS50297">
    <property type="entry name" value="ANK_REP_REGION"/>
    <property type="match status" value="3"/>
</dbReference>
<evidence type="ECO:0000256" key="1">
    <source>
        <dbReference type="ARBA" id="ARBA00004141"/>
    </source>
</evidence>
<comment type="subcellular location">
    <subcellularLocation>
        <location evidence="1">Membrane</location>
        <topology evidence="1">Multi-pass membrane protein</topology>
    </subcellularLocation>
</comment>
<protein>
    <recommendedName>
        <fullName evidence="10">PGG domain-containing protein</fullName>
    </recommendedName>
</protein>
<dbReference type="Pfam" id="PF12796">
    <property type="entry name" value="Ank_2"/>
    <property type="match status" value="2"/>
</dbReference>
<name>A0AAW2CLJ5_9ROSI</name>
<feature type="compositionally biased region" description="Basic and acidic residues" evidence="8">
    <location>
        <begin position="116"/>
        <end position="157"/>
    </location>
</feature>
<feature type="repeat" description="ANK" evidence="7">
    <location>
        <begin position="180"/>
        <end position="203"/>
    </location>
</feature>
<evidence type="ECO:0000256" key="7">
    <source>
        <dbReference type="PROSITE-ProRule" id="PRU00023"/>
    </source>
</evidence>
<evidence type="ECO:0000256" key="9">
    <source>
        <dbReference type="SAM" id="Phobius"/>
    </source>
</evidence>
<evidence type="ECO:0000256" key="2">
    <source>
        <dbReference type="ARBA" id="ARBA00022692"/>
    </source>
</evidence>
<dbReference type="PANTHER" id="PTHR24186:SF36">
    <property type="entry name" value="SERINE_THREONINE-PROTEIN PHOSPHATASE 6 REGULATORY ANKYRIN REPEAT SUBUNIT A-LIKE"/>
    <property type="match status" value="1"/>
</dbReference>
<evidence type="ECO:0000256" key="4">
    <source>
        <dbReference type="ARBA" id="ARBA00022989"/>
    </source>
</evidence>
<keyword evidence="3" id="KW-0677">Repeat</keyword>
<gene>
    <name evidence="11" type="ORF">SO802_022081</name>
</gene>
<dbReference type="EMBL" id="JAZDWU010000007">
    <property type="protein sequence ID" value="KAK9997395.1"/>
    <property type="molecule type" value="Genomic_DNA"/>
</dbReference>
<feature type="region of interest" description="Disordered" evidence="8">
    <location>
        <begin position="114"/>
        <end position="159"/>
    </location>
</feature>
<evidence type="ECO:0000313" key="11">
    <source>
        <dbReference type="EMBL" id="KAK9997395.1"/>
    </source>
</evidence>
<feature type="domain" description="PGG" evidence="10">
    <location>
        <begin position="549"/>
        <end position="663"/>
    </location>
</feature>
<dbReference type="Pfam" id="PF00023">
    <property type="entry name" value="Ank"/>
    <property type="match status" value="1"/>
</dbReference>
<feature type="repeat" description="ANK" evidence="7">
    <location>
        <begin position="231"/>
        <end position="263"/>
    </location>
</feature>
<dbReference type="PROSITE" id="PS50088">
    <property type="entry name" value="ANK_REPEAT"/>
    <property type="match status" value="3"/>
</dbReference>
<keyword evidence="6 9" id="KW-0472">Membrane</keyword>
<proteinExistence type="predicted"/>
<sequence>MDPSGSFGADQAYGQSSEIEVLKDIPKPLNQLLTPNRNTVLHIHHTSPIKISEDSKSESSEPAQAEVNIGMKAKYYNGAANGEIGVFKDIGKHLDQLLTPNRNTVLHIYLTSLKESQSKDSKPKDSESEALKSNDSKSEDSESKDSNSKDSKPEDSKSPTAFVNEILRISPSLLWQANVKGETPLHIAARYGHAAIVAVLIKRARERPPQEDLENGVDYTVQKMLEMTNNEKDTALHEAVRGNHFEVVKRLIGEGPDFSYSQNKAGETPLYIAVERSFSDVALHILYKCKSLAHDGPLGRTTLHAAVIRNTGRFSSNTEMVETILQRIAPQEPSAFIKQVDKQGWTPLHCAAYFGSNYSTKELLKVDPSIAYMQDAKGMTALHIAAHKGHVDIMEDLLYYCPDCCELVDKRGWNALHFAVNTSNSYGFESYKLKDILNTSSLSNLLNEKDACGNTPLHHHSKSLHYIEDLMCHKGVDKMAFNNQNLNVYDLALTSEELSDKKFMKIRGAFQDECCAELRRPLEDAVNLNRKSGYNFEWKARKDRFVSGMKLTYQYHLVVDTIIATVAFTAGINMPGGFIGQEGPHPGSAVLTRNAAFKAFIITNALALVQSCSAAFIHLFMPLLFHEQNPGRFTFLMASLAFCLSISAMGAMVLTFVVGTYAVLMHSLGLAIANCVIGLCFFIPVFFVSSSYWSSDVTYFKQRAVPID</sequence>
<dbReference type="Proteomes" id="UP001459277">
    <property type="component" value="Unassembled WGS sequence"/>
</dbReference>
<comment type="caution">
    <text evidence="11">The sequence shown here is derived from an EMBL/GenBank/DDBJ whole genome shotgun (WGS) entry which is preliminary data.</text>
</comment>
<keyword evidence="12" id="KW-1185">Reference proteome</keyword>
<accession>A0AAW2CLJ5</accession>
<evidence type="ECO:0000259" key="10">
    <source>
        <dbReference type="Pfam" id="PF13962"/>
    </source>
</evidence>
<evidence type="ECO:0000313" key="12">
    <source>
        <dbReference type="Proteomes" id="UP001459277"/>
    </source>
</evidence>
<feature type="transmembrane region" description="Helical" evidence="9">
    <location>
        <begin position="599"/>
        <end position="621"/>
    </location>
</feature>
<dbReference type="GO" id="GO:0005886">
    <property type="term" value="C:plasma membrane"/>
    <property type="evidence" value="ECO:0007669"/>
    <property type="project" value="TreeGrafter"/>
</dbReference>
<organism evidence="11 12">
    <name type="scientific">Lithocarpus litseifolius</name>
    <dbReference type="NCBI Taxonomy" id="425828"/>
    <lineage>
        <taxon>Eukaryota</taxon>
        <taxon>Viridiplantae</taxon>
        <taxon>Streptophyta</taxon>
        <taxon>Embryophyta</taxon>
        <taxon>Tracheophyta</taxon>
        <taxon>Spermatophyta</taxon>
        <taxon>Magnoliopsida</taxon>
        <taxon>eudicotyledons</taxon>
        <taxon>Gunneridae</taxon>
        <taxon>Pentapetalae</taxon>
        <taxon>rosids</taxon>
        <taxon>fabids</taxon>
        <taxon>Fagales</taxon>
        <taxon>Fagaceae</taxon>
        <taxon>Lithocarpus</taxon>
    </lineage>
</organism>
<evidence type="ECO:0000256" key="6">
    <source>
        <dbReference type="ARBA" id="ARBA00023136"/>
    </source>
</evidence>
<evidence type="ECO:0000256" key="3">
    <source>
        <dbReference type="ARBA" id="ARBA00022737"/>
    </source>
</evidence>
<dbReference type="InterPro" id="IPR036770">
    <property type="entry name" value="Ankyrin_rpt-contain_sf"/>
</dbReference>
<dbReference type="SMART" id="SM00248">
    <property type="entry name" value="ANK"/>
    <property type="match status" value="7"/>
</dbReference>
<keyword evidence="4 9" id="KW-1133">Transmembrane helix</keyword>
<keyword evidence="2 9" id="KW-0812">Transmembrane</keyword>
<reference evidence="11 12" key="1">
    <citation type="submission" date="2024-01" db="EMBL/GenBank/DDBJ databases">
        <title>A telomere-to-telomere, gap-free genome of sweet tea (Lithocarpus litseifolius).</title>
        <authorList>
            <person name="Zhou J."/>
        </authorList>
    </citation>
    <scope>NUCLEOTIDE SEQUENCE [LARGE SCALE GENOMIC DNA]</scope>
    <source>
        <strain evidence="11">Zhou-2022a</strain>
        <tissue evidence="11">Leaf</tissue>
    </source>
</reference>
<dbReference type="SUPFAM" id="SSF48403">
    <property type="entry name" value="Ankyrin repeat"/>
    <property type="match status" value="1"/>
</dbReference>
<dbReference type="PANTHER" id="PTHR24186">
    <property type="entry name" value="PROTEIN PHOSPHATASE 1 REGULATORY SUBUNIT"/>
    <property type="match status" value="1"/>
</dbReference>
<evidence type="ECO:0000256" key="8">
    <source>
        <dbReference type="SAM" id="MobiDB-lite"/>
    </source>
</evidence>